<dbReference type="EMBL" id="SLXK01000053">
    <property type="protein sequence ID" value="TCP20303.1"/>
    <property type="molecule type" value="Genomic_DNA"/>
</dbReference>
<dbReference type="Proteomes" id="UP000295416">
    <property type="component" value="Unassembled WGS sequence"/>
</dbReference>
<keyword evidence="4" id="KW-1133">Transmembrane helix</keyword>
<keyword evidence="4" id="KW-0812">Transmembrane</keyword>
<feature type="transmembrane region" description="Helical" evidence="4">
    <location>
        <begin position="410"/>
        <end position="432"/>
    </location>
</feature>
<dbReference type="RefSeq" id="WP_132748061.1">
    <property type="nucleotide sequence ID" value="NZ_SLXK01000053.1"/>
</dbReference>
<protein>
    <submittedName>
        <fullName evidence="5">Spore germination protein</fullName>
    </submittedName>
</protein>
<dbReference type="PANTHER" id="PTHR22550">
    <property type="entry name" value="SPORE GERMINATION PROTEIN"/>
    <property type="match status" value="1"/>
</dbReference>
<evidence type="ECO:0000313" key="6">
    <source>
        <dbReference type="Proteomes" id="UP000295416"/>
    </source>
</evidence>
<dbReference type="PIRSF" id="PIRSF005690">
    <property type="entry name" value="GerBA"/>
    <property type="match status" value="1"/>
</dbReference>
<evidence type="ECO:0000256" key="2">
    <source>
        <dbReference type="ARBA" id="ARBA00023136"/>
    </source>
</evidence>
<feature type="transmembrane region" description="Helical" evidence="4">
    <location>
        <begin position="439"/>
        <end position="460"/>
    </location>
</feature>
<proteinExistence type="inferred from homology"/>
<evidence type="ECO:0000256" key="4">
    <source>
        <dbReference type="SAM" id="Phobius"/>
    </source>
</evidence>
<dbReference type="PANTHER" id="PTHR22550:SF5">
    <property type="entry name" value="LEUCINE ZIPPER PROTEIN 4"/>
    <property type="match status" value="1"/>
</dbReference>
<gene>
    <name evidence="5" type="ORF">EV207_15321</name>
</gene>
<comment type="similarity">
    <text evidence="1">Belongs to the GerABKA family.</text>
</comment>
<dbReference type="GO" id="GO:0016020">
    <property type="term" value="C:membrane"/>
    <property type="evidence" value="ECO:0007669"/>
    <property type="project" value="InterPro"/>
</dbReference>
<comment type="caution">
    <text evidence="5">The sequence shown here is derived from an EMBL/GenBank/DDBJ whole genome shotgun (WGS) entry which is preliminary data.</text>
</comment>
<keyword evidence="6" id="KW-1185">Reference proteome</keyword>
<accession>A0A4R2NG25</accession>
<evidence type="ECO:0000256" key="1">
    <source>
        <dbReference type="ARBA" id="ARBA00005278"/>
    </source>
</evidence>
<dbReference type="InterPro" id="IPR004995">
    <property type="entry name" value="Spore_Ger"/>
</dbReference>
<keyword evidence="2 4" id="KW-0472">Membrane</keyword>
<name>A0A4R2NG25_9BACL</name>
<sequence>MAFNKPRKRRKNSQKAEDKEDFSIKLNTNLDDNIENIKKLLDDPNDLVTRTFSIGHTKYTCAVAYIDGLTNTTLINQMIIRNVQAEVESPETKVSEAGAPLLDRLYNEWLSVGGVKKAYSLDDVSLAILSGNTVILVGGTDQVIIIDTQGGPERAVEEPTTERLIRGPKVGFTENIRTNTVFIRKRIRDANLRFQSYKIGRRSKKTLIVTYIDGIVHPNLISEVNKRLKTIDLDDAAESGFIEQWIEDSFLTPFPQLEHTERPDKVAQALTDGKVAILLEGTPFALIAPITFSNMLHSPEDYYERWLFSTLIRFLRYLAAFIAVFLPALYIALLSYHPGLIPYKLAFFIAASREGVPFTAAVEAFMMEITMELLREAGFRVPQPIGQTIGIVGGIVIGQAAVAAGIVSPIMVIIVAITAISSFSLPAYGLAISFRILRFGFMLAAAIFGLYGIILAYIVVNIHIVNLKSFGVPYSTPFAPSFKGGWKDIVIRAPLTTLGKRPGYMKPKDKKRMNKGGNTS</sequence>
<feature type="region of interest" description="Disordered" evidence="3">
    <location>
        <begin position="500"/>
        <end position="520"/>
    </location>
</feature>
<dbReference type="AlphaFoldDB" id="A0A4R2NG25"/>
<feature type="transmembrane region" description="Helical" evidence="4">
    <location>
        <begin position="385"/>
        <end position="404"/>
    </location>
</feature>
<evidence type="ECO:0000256" key="3">
    <source>
        <dbReference type="SAM" id="MobiDB-lite"/>
    </source>
</evidence>
<feature type="transmembrane region" description="Helical" evidence="4">
    <location>
        <begin position="314"/>
        <end position="333"/>
    </location>
</feature>
<dbReference type="OrthoDB" id="9772630at2"/>
<evidence type="ECO:0000313" key="5">
    <source>
        <dbReference type="EMBL" id="TCP20303.1"/>
    </source>
</evidence>
<organism evidence="5 6">
    <name type="scientific">Scopulibacillus darangshiensis</name>
    <dbReference type="NCBI Taxonomy" id="442528"/>
    <lineage>
        <taxon>Bacteria</taxon>
        <taxon>Bacillati</taxon>
        <taxon>Bacillota</taxon>
        <taxon>Bacilli</taxon>
        <taxon>Bacillales</taxon>
        <taxon>Sporolactobacillaceae</taxon>
        <taxon>Scopulibacillus</taxon>
    </lineage>
</organism>
<dbReference type="InterPro" id="IPR050768">
    <property type="entry name" value="UPF0353/GerABKA_families"/>
</dbReference>
<dbReference type="Pfam" id="PF03323">
    <property type="entry name" value="GerA"/>
    <property type="match status" value="1"/>
</dbReference>
<dbReference type="GO" id="GO:0009847">
    <property type="term" value="P:spore germination"/>
    <property type="evidence" value="ECO:0007669"/>
    <property type="project" value="InterPro"/>
</dbReference>
<reference evidence="5 6" key="1">
    <citation type="submission" date="2019-03" db="EMBL/GenBank/DDBJ databases">
        <title>Genomic Encyclopedia of Type Strains, Phase IV (KMG-IV): sequencing the most valuable type-strain genomes for metagenomic binning, comparative biology and taxonomic classification.</title>
        <authorList>
            <person name="Goeker M."/>
        </authorList>
    </citation>
    <scope>NUCLEOTIDE SEQUENCE [LARGE SCALE GENOMIC DNA]</scope>
    <source>
        <strain evidence="5 6">DSM 19377</strain>
    </source>
</reference>